<dbReference type="PANTHER" id="PTHR33696">
    <property type="entry name" value="T22J18.15-RELATED"/>
    <property type="match status" value="1"/>
</dbReference>
<gene>
    <name evidence="1" type="ORF">LTRI10_LOCUS36133</name>
</gene>
<dbReference type="PANTHER" id="PTHR33696:SF23">
    <property type="entry name" value="OS03G0674900 PROTEIN"/>
    <property type="match status" value="1"/>
</dbReference>
<organism evidence="1 2">
    <name type="scientific">Linum trigynum</name>
    <dbReference type="NCBI Taxonomy" id="586398"/>
    <lineage>
        <taxon>Eukaryota</taxon>
        <taxon>Viridiplantae</taxon>
        <taxon>Streptophyta</taxon>
        <taxon>Embryophyta</taxon>
        <taxon>Tracheophyta</taxon>
        <taxon>Spermatophyta</taxon>
        <taxon>Magnoliopsida</taxon>
        <taxon>eudicotyledons</taxon>
        <taxon>Gunneridae</taxon>
        <taxon>Pentapetalae</taxon>
        <taxon>rosids</taxon>
        <taxon>fabids</taxon>
        <taxon>Malpighiales</taxon>
        <taxon>Linaceae</taxon>
        <taxon>Linum</taxon>
    </lineage>
</organism>
<evidence type="ECO:0000313" key="1">
    <source>
        <dbReference type="EMBL" id="CAL1395722.1"/>
    </source>
</evidence>
<dbReference type="Proteomes" id="UP001497516">
    <property type="component" value="Chromosome 6"/>
</dbReference>
<dbReference type="EMBL" id="OZ034819">
    <property type="protein sequence ID" value="CAL1395722.1"/>
    <property type="molecule type" value="Genomic_DNA"/>
</dbReference>
<proteinExistence type="predicted"/>
<protein>
    <submittedName>
        <fullName evidence="1">Uncharacterized protein</fullName>
    </submittedName>
</protein>
<keyword evidence="2" id="KW-1185">Reference proteome</keyword>
<dbReference type="AlphaFoldDB" id="A0AAV2FCD9"/>
<reference evidence="1 2" key="1">
    <citation type="submission" date="2024-04" db="EMBL/GenBank/DDBJ databases">
        <authorList>
            <person name="Fracassetti M."/>
        </authorList>
    </citation>
    <scope>NUCLEOTIDE SEQUENCE [LARGE SCALE GENOMIC DNA]</scope>
</reference>
<name>A0AAV2FCD9_9ROSI</name>
<sequence length="185" mass="20237">MGGNGGEAASSFGAVINVPFAWEHKPGVSKLAAANGDQISRRRHHLPPPPPLKCRIHNCRQESEFALPVVDDDPFLVAYRKCTDQETAADLFEEEDDDEGRSSRLITISRRSWSSARKKRASTAAGLLCPTTLASGALSCKYSCGVRSDNLVRVQPSSQQRQRQRQRQNAILSAASPTTTKLYKG</sequence>
<accession>A0AAV2FCD9</accession>
<evidence type="ECO:0000313" key="2">
    <source>
        <dbReference type="Proteomes" id="UP001497516"/>
    </source>
</evidence>